<feature type="transmembrane region" description="Helical" evidence="8">
    <location>
        <begin position="289"/>
        <end position="311"/>
    </location>
</feature>
<dbReference type="PRINTS" id="PR01434">
    <property type="entry name" value="NADHDHGNASE5"/>
</dbReference>
<gene>
    <name evidence="10" type="ORF">SAMN05660835_01601</name>
</gene>
<feature type="transmembrane region" description="Helical" evidence="8">
    <location>
        <begin position="95"/>
        <end position="122"/>
    </location>
</feature>
<feature type="transmembrane region" description="Helical" evidence="8">
    <location>
        <begin position="249"/>
        <end position="269"/>
    </location>
</feature>
<dbReference type="RefSeq" id="WP_216818765.1">
    <property type="nucleotide sequence ID" value="NZ_FMYU01000012.1"/>
</dbReference>
<sequence length="379" mass="41943">MIYTLPALFATIGSILCFIGFRKKERTVSVFTSLLSLISSIFILFSKNYSSSFFYVDNLSKIFSLMIAIVYFGVVIFSIEYISNIKERFIKVYQYFMLLNIFVAAMFFSVILNNLGLIWVGIEATTFSSALLVAVENDFTALEAAWRYIIIVSVGLVISLIATLFLYSACDTLSIFKLLTIKPTGSLFLLGAILLIIGYGTKAGIFPMNTWLADAHGKSPAPVSAIFSAVLLPVSLYPIIRLFQINHNILLSEFAFILGFLSVATASIMSLNQTLYKRLFAYSSIENMGLALIGISLGSYALFGAIVLIFAHAFAKSGIFMLTGNILHNYKSKKIEDINGIIKTMPHTGLFLFFGSLAVTGAPPSAIFFWRISNFIKNY</sequence>
<evidence type="ECO:0000259" key="9">
    <source>
        <dbReference type="Pfam" id="PF00361"/>
    </source>
</evidence>
<evidence type="ECO:0000256" key="8">
    <source>
        <dbReference type="SAM" id="Phobius"/>
    </source>
</evidence>
<name>A0A1G6QLN4_9BACT</name>
<dbReference type="Pfam" id="PF00361">
    <property type="entry name" value="Proton_antipo_M"/>
    <property type="match status" value="1"/>
</dbReference>
<evidence type="ECO:0000256" key="6">
    <source>
        <dbReference type="ARBA" id="ARBA00023136"/>
    </source>
</evidence>
<evidence type="ECO:0000313" key="11">
    <source>
        <dbReference type="Proteomes" id="UP000199411"/>
    </source>
</evidence>
<dbReference type="GO" id="GO:0005886">
    <property type="term" value="C:plasma membrane"/>
    <property type="evidence" value="ECO:0007669"/>
    <property type="project" value="UniProtKB-SubCell"/>
</dbReference>
<evidence type="ECO:0000313" key="10">
    <source>
        <dbReference type="EMBL" id="SDC92934.1"/>
    </source>
</evidence>
<keyword evidence="4 8" id="KW-1133">Transmembrane helix</keyword>
<protein>
    <submittedName>
        <fullName evidence="10">Hydrogenase-4 component F</fullName>
    </submittedName>
</protein>
<feature type="transmembrane region" description="Helical" evidence="8">
    <location>
        <begin position="145"/>
        <end position="167"/>
    </location>
</feature>
<evidence type="ECO:0000256" key="5">
    <source>
        <dbReference type="ARBA" id="ARBA00023002"/>
    </source>
</evidence>
<feature type="domain" description="NADH:quinone oxidoreductase/Mrp antiporter transmembrane" evidence="9">
    <location>
        <begin position="113"/>
        <end position="371"/>
    </location>
</feature>
<dbReference type="GO" id="GO:0016491">
    <property type="term" value="F:oxidoreductase activity"/>
    <property type="evidence" value="ECO:0007669"/>
    <property type="project" value="UniProtKB-KW"/>
</dbReference>
<evidence type="ECO:0000256" key="2">
    <source>
        <dbReference type="ARBA" id="ARBA00022475"/>
    </source>
</evidence>
<dbReference type="InterPro" id="IPR052175">
    <property type="entry name" value="ComplexI-like_HydComp"/>
</dbReference>
<organism evidence="10 11">
    <name type="scientific">Desulfurella multipotens</name>
    <dbReference type="NCBI Taxonomy" id="79269"/>
    <lineage>
        <taxon>Bacteria</taxon>
        <taxon>Pseudomonadati</taxon>
        <taxon>Campylobacterota</taxon>
        <taxon>Desulfurellia</taxon>
        <taxon>Desulfurellales</taxon>
        <taxon>Desulfurellaceae</taxon>
        <taxon>Desulfurella</taxon>
    </lineage>
</organism>
<keyword evidence="6 8" id="KW-0472">Membrane</keyword>
<feature type="transmembrane region" description="Helical" evidence="8">
    <location>
        <begin position="62"/>
        <end position="83"/>
    </location>
</feature>
<comment type="subcellular location">
    <subcellularLocation>
        <location evidence="1">Cell membrane</location>
        <topology evidence="1">Multi-pass membrane protein</topology>
    </subcellularLocation>
    <subcellularLocation>
        <location evidence="7">Membrane</location>
        <topology evidence="7">Multi-pass membrane protein</topology>
    </subcellularLocation>
</comment>
<dbReference type="Proteomes" id="UP000199411">
    <property type="component" value="Unassembled WGS sequence"/>
</dbReference>
<dbReference type="EMBL" id="FMYU01000012">
    <property type="protein sequence ID" value="SDC92934.1"/>
    <property type="molecule type" value="Genomic_DNA"/>
</dbReference>
<dbReference type="PANTHER" id="PTHR42682:SF5">
    <property type="entry name" value="HYDROGENASE-4 COMPONENT F"/>
    <property type="match status" value="1"/>
</dbReference>
<dbReference type="AlphaFoldDB" id="A0A1G6QLN4"/>
<keyword evidence="11" id="KW-1185">Reference proteome</keyword>
<feature type="transmembrane region" description="Helical" evidence="8">
    <location>
        <begin position="221"/>
        <end position="240"/>
    </location>
</feature>
<dbReference type="PANTHER" id="PTHR42682">
    <property type="entry name" value="HYDROGENASE-4 COMPONENT F"/>
    <property type="match status" value="1"/>
</dbReference>
<feature type="transmembrane region" description="Helical" evidence="8">
    <location>
        <begin position="28"/>
        <end position="50"/>
    </location>
</feature>
<evidence type="ECO:0000256" key="7">
    <source>
        <dbReference type="RuleBase" id="RU000320"/>
    </source>
</evidence>
<evidence type="ECO:0000256" key="1">
    <source>
        <dbReference type="ARBA" id="ARBA00004651"/>
    </source>
</evidence>
<keyword evidence="2" id="KW-1003">Cell membrane</keyword>
<dbReference type="InterPro" id="IPR001750">
    <property type="entry name" value="ND/Mrp_TM"/>
</dbReference>
<evidence type="ECO:0000256" key="3">
    <source>
        <dbReference type="ARBA" id="ARBA00022692"/>
    </source>
</evidence>
<reference evidence="11" key="1">
    <citation type="submission" date="2016-10" db="EMBL/GenBank/DDBJ databases">
        <authorList>
            <person name="Varghese N."/>
            <person name="Submissions S."/>
        </authorList>
    </citation>
    <scope>NUCLEOTIDE SEQUENCE [LARGE SCALE GENOMIC DNA]</scope>
    <source>
        <strain evidence="11">DSM 8415</strain>
    </source>
</reference>
<feature type="transmembrane region" description="Helical" evidence="8">
    <location>
        <begin position="179"/>
        <end position="201"/>
    </location>
</feature>
<keyword evidence="3 7" id="KW-0812">Transmembrane</keyword>
<keyword evidence="5" id="KW-0560">Oxidoreductase</keyword>
<feature type="transmembrane region" description="Helical" evidence="8">
    <location>
        <begin position="6"/>
        <end position="21"/>
    </location>
</feature>
<feature type="transmembrane region" description="Helical" evidence="8">
    <location>
        <begin position="350"/>
        <end position="372"/>
    </location>
</feature>
<accession>A0A1G6QLN4</accession>
<evidence type="ECO:0000256" key="4">
    <source>
        <dbReference type="ARBA" id="ARBA00022989"/>
    </source>
</evidence>
<proteinExistence type="predicted"/>